<proteinExistence type="predicted"/>
<evidence type="ECO:0000313" key="5">
    <source>
        <dbReference type="EMBL" id="KEF53837.1"/>
    </source>
</evidence>
<dbReference type="HOGENOM" id="CLU_1938156_0_0_1"/>
<evidence type="ECO:0000256" key="3">
    <source>
        <dbReference type="ARBA" id="ARBA00023128"/>
    </source>
</evidence>
<comment type="subcellular location">
    <subcellularLocation>
        <location evidence="2">Mitochondrion intermembrane space</location>
    </subcellularLocation>
</comment>
<dbReference type="RefSeq" id="XP_013256427.1">
    <property type="nucleotide sequence ID" value="XM_013400973.1"/>
</dbReference>
<dbReference type="GeneID" id="25285143"/>
<evidence type="ECO:0000256" key="1">
    <source>
        <dbReference type="ARBA" id="ARBA00003875"/>
    </source>
</evidence>
<dbReference type="InterPro" id="IPR009069">
    <property type="entry name" value="Cys_alpha_HP_mot_SF"/>
</dbReference>
<sequence>MHVKCSIKTTAWQQHQRRDLKTSRSQSPGLASTLGINLQRGFHRTSACRVWVSIQVVAVANPHSSNSKQSSEYFDPCQEAATRSIKCMHRNAGDKDMCQDYFQCVLLTARPVTEITIPRTRFRHSAQELD</sequence>
<reference evidence="5 6" key="1">
    <citation type="submission" date="2013-03" db="EMBL/GenBank/DDBJ databases">
        <title>The Genome Sequence of Exophiala aquamarina CBS 119918.</title>
        <authorList>
            <consortium name="The Broad Institute Genomics Platform"/>
            <person name="Cuomo C."/>
            <person name="de Hoog S."/>
            <person name="Gorbushina A."/>
            <person name="Walker B."/>
            <person name="Young S.K."/>
            <person name="Zeng Q."/>
            <person name="Gargeya S."/>
            <person name="Fitzgerald M."/>
            <person name="Haas B."/>
            <person name="Abouelleil A."/>
            <person name="Allen A.W."/>
            <person name="Alvarado L."/>
            <person name="Arachchi H.M."/>
            <person name="Berlin A.M."/>
            <person name="Chapman S.B."/>
            <person name="Gainer-Dewar J."/>
            <person name="Goldberg J."/>
            <person name="Griggs A."/>
            <person name="Gujja S."/>
            <person name="Hansen M."/>
            <person name="Howarth C."/>
            <person name="Imamovic A."/>
            <person name="Ireland A."/>
            <person name="Larimer J."/>
            <person name="McCowan C."/>
            <person name="Murphy C."/>
            <person name="Pearson M."/>
            <person name="Poon T.W."/>
            <person name="Priest M."/>
            <person name="Roberts A."/>
            <person name="Saif S."/>
            <person name="Shea T."/>
            <person name="Sisk P."/>
            <person name="Sykes S."/>
            <person name="Wortman J."/>
            <person name="Nusbaum C."/>
            <person name="Birren B."/>
        </authorList>
    </citation>
    <scope>NUCLEOTIDE SEQUENCE [LARGE SCALE GENOMIC DNA]</scope>
    <source>
        <strain evidence="5 6">CBS 119918</strain>
    </source>
</reference>
<evidence type="ECO:0000313" key="6">
    <source>
        <dbReference type="Proteomes" id="UP000027920"/>
    </source>
</evidence>
<organism evidence="5 6">
    <name type="scientific">Exophiala aquamarina CBS 119918</name>
    <dbReference type="NCBI Taxonomy" id="1182545"/>
    <lineage>
        <taxon>Eukaryota</taxon>
        <taxon>Fungi</taxon>
        <taxon>Dikarya</taxon>
        <taxon>Ascomycota</taxon>
        <taxon>Pezizomycotina</taxon>
        <taxon>Eurotiomycetes</taxon>
        <taxon>Chaetothyriomycetidae</taxon>
        <taxon>Chaetothyriales</taxon>
        <taxon>Herpotrichiellaceae</taxon>
        <taxon>Exophiala</taxon>
    </lineage>
</organism>
<dbReference type="VEuPathDB" id="FungiDB:A1O9_10239"/>
<dbReference type="SUPFAM" id="SSF47072">
    <property type="entry name" value="Cysteine alpha-hairpin motif"/>
    <property type="match status" value="1"/>
</dbReference>
<protein>
    <submittedName>
        <fullName evidence="5">Uncharacterized protein</fullName>
    </submittedName>
</protein>
<dbReference type="AlphaFoldDB" id="A0A072P2C5"/>
<dbReference type="PANTHER" id="PTHR46811">
    <property type="entry name" value="COILED-COIL-HELIX-COILED-COIL-HELIX DOMAIN-CONTAINING PROTEIN 7"/>
    <property type="match status" value="1"/>
</dbReference>
<dbReference type="InterPro" id="IPR051040">
    <property type="entry name" value="COX23"/>
</dbReference>
<dbReference type="GO" id="GO:0005758">
    <property type="term" value="C:mitochondrial intermembrane space"/>
    <property type="evidence" value="ECO:0007669"/>
    <property type="project" value="UniProtKB-SubCell"/>
</dbReference>
<accession>A0A072P2C5</accession>
<keyword evidence="4" id="KW-1015">Disulfide bond</keyword>
<dbReference type="PANTHER" id="PTHR46811:SF1">
    <property type="entry name" value="COILED-COIL-HELIX-COILED-COIL-HELIX DOMAIN-CONTAINING PROTEIN 7"/>
    <property type="match status" value="1"/>
</dbReference>
<name>A0A072P2C5_9EURO</name>
<comment type="caution">
    <text evidence="5">The sequence shown here is derived from an EMBL/GenBank/DDBJ whole genome shotgun (WGS) entry which is preliminary data.</text>
</comment>
<evidence type="ECO:0000256" key="2">
    <source>
        <dbReference type="ARBA" id="ARBA00004569"/>
    </source>
</evidence>
<dbReference type="GO" id="GO:0033108">
    <property type="term" value="P:mitochondrial respiratory chain complex assembly"/>
    <property type="evidence" value="ECO:0007669"/>
    <property type="project" value="TreeGrafter"/>
</dbReference>
<keyword evidence="6" id="KW-1185">Reference proteome</keyword>
<comment type="function">
    <text evidence="1">Required for the assembly of cytochrome c oxidase.</text>
</comment>
<keyword evidence="3" id="KW-0496">Mitochondrion</keyword>
<gene>
    <name evidence="5" type="ORF">A1O9_10239</name>
</gene>
<evidence type="ECO:0000256" key="4">
    <source>
        <dbReference type="ARBA" id="ARBA00023157"/>
    </source>
</evidence>
<dbReference type="Proteomes" id="UP000027920">
    <property type="component" value="Unassembled WGS sequence"/>
</dbReference>
<dbReference type="OrthoDB" id="9971592at2759"/>
<dbReference type="EMBL" id="AMGV01000012">
    <property type="protein sequence ID" value="KEF53837.1"/>
    <property type="molecule type" value="Genomic_DNA"/>
</dbReference>
<dbReference type="STRING" id="1182545.A0A072P2C5"/>